<dbReference type="Proteomes" id="UP000503004">
    <property type="component" value="Chromosome"/>
</dbReference>
<dbReference type="PRINTS" id="PR00119">
    <property type="entry name" value="CATATPASE"/>
</dbReference>
<dbReference type="Gene3D" id="2.70.150.10">
    <property type="entry name" value="Calcium-transporting ATPase, cytoplasmic transduction domain A"/>
    <property type="match status" value="1"/>
</dbReference>
<feature type="transmembrane region" description="Helical" evidence="8">
    <location>
        <begin position="7"/>
        <end position="28"/>
    </location>
</feature>
<feature type="transmembrane region" description="Helical" evidence="8">
    <location>
        <begin position="145"/>
        <end position="172"/>
    </location>
</feature>
<dbReference type="InterPro" id="IPR036412">
    <property type="entry name" value="HAD-like_sf"/>
</dbReference>
<evidence type="ECO:0000256" key="4">
    <source>
        <dbReference type="ARBA" id="ARBA00022840"/>
    </source>
</evidence>
<gene>
    <name evidence="10" type="ORF">GNH96_11750</name>
</gene>
<feature type="transmembrane region" description="Helical" evidence="8">
    <location>
        <begin position="474"/>
        <end position="491"/>
    </location>
</feature>
<feature type="region of interest" description="Disordered" evidence="7">
    <location>
        <begin position="964"/>
        <end position="1017"/>
    </location>
</feature>
<dbReference type="GO" id="GO:0031419">
    <property type="term" value="F:cobalamin binding"/>
    <property type="evidence" value="ECO:0007669"/>
    <property type="project" value="InterPro"/>
</dbReference>
<keyword evidence="11" id="KW-1185">Reference proteome</keyword>
<dbReference type="SUPFAM" id="SSF81660">
    <property type="entry name" value="Metal cation-transporting ATPase, ATP-binding domain N"/>
    <property type="match status" value="1"/>
</dbReference>
<feature type="compositionally biased region" description="Basic and acidic residues" evidence="7">
    <location>
        <begin position="880"/>
        <end position="894"/>
    </location>
</feature>
<feature type="region of interest" description="Disordered" evidence="7">
    <location>
        <begin position="1098"/>
        <end position="1118"/>
    </location>
</feature>
<dbReference type="SUPFAM" id="SSF81665">
    <property type="entry name" value="Calcium ATPase, transmembrane domain M"/>
    <property type="match status" value="1"/>
</dbReference>
<comment type="subcellular location">
    <subcellularLocation>
        <location evidence="1">Membrane</location>
        <topology evidence="1">Multi-pass membrane protein</topology>
    </subcellularLocation>
</comment>
<dbReference type="InterPro" id="IPR023299">
    <property type="entry name" value="ATPase_P-typ_cyto_dom_N"/>
</dbReference>
<keyword evidence="2 8" id="KW-0812">Transmembrane</keyword>
<feature type="transmembrane region" description="Helical" evidence="8">
    <location>
        <begin position="40"/>
        <end position="63"/>
    </location>
</feature>
<evidence type="ECO:0000256" key="6">
    <source>
        <dbReference type="ARBA" id="ARBA00023136"/>
    </source>
</evidence>
<dbReference type="GO" id="GO:0046872">
    <property type="term" value="F:metal ion binding"/>
    <property type="evidence" value="ECO:0007669"/>
    <property type="project" value="InterPro"/>
</dbReference>
<dbReference type="GO" id="GO:0015662">
    <property type="term" value="F:P-type ion transporter activity"/>
    <property type="evidence" value="ECO:0007669"/>
    <property type="project" value="UniProtKB-ARBA"/>
</dbReference>
<keyword evidence="3" id="KW-0547">Nucleotide-binding</keyword>
<feature type="transmembrane region" description="Helical" evidence="8">
    <location>
        <begin position="99"/>
        <end position="125"/>
    </location>
</feature>
<evidence type="ECO:0000256" key="2">
    <source>
        <dbReference type="ARBA" id="ARBA00022692"/>
    </source>
</evidence>
<dbReference type="Pfam" id="PF00122">
    <property type="entry name" value="E1-E2_ATPase"/>
    <property type="match status" value="1"/>
</dbReference>
<keyword evidence="5 8" id="KW-1133">Transmembrane helix</keyword>
<dbReference type="EMBL" id="CP046565">
    <property type="protein sequence ID" value="QJD30583.1"/>
    <property type="molecule type" value="Genomic_DNA"/>
</dbReference>
<dbReference type="GO" id="GO:0005524">
    <property type="term" value="F:ATP binding"/>
    <property type="evidence" value="ECO:0007669"/>
    <property type="project" value="UniProtKB-KW"/>
</dbReference>
<evidence type="ECO:0000256" key="1">
    <source>
        <dbReference type="ARBA" id="ARBA00004141"/>
    </source>
</evidence>
<dbReference type="Pfam" id="PF13246">
    <property type="entry name" value="Cation_ATPase"/>
    <property type="match status" value="1"/>
</dbReference>
<dbReference type="InterPro" id="IPR023298">
    <property type="entry name" value="ATPase_P-typ_TM_dom_sf"/>
</dbReference>
<accession>A0A858Q9T1</accession>
<feature type="region of interest" description="Disordered" evidence="7">
    <location>
        <begin position="880"/>
        <end position="945"/>
    </location>
</feature>
<dbReference type="SUPFAM" id="SSF81653">
    <property type="entry name" value="Calcium ATPase, transduction domain A"/>
    <property type="match status" value="1"/>
</dbReference>
<feature type="region of interest" description="Disordered" evidence="7">
    <location>
        <begin position="206"/>
        <end position="225"/>
    </location>
</feature>
<dbReference type="PROSITE" id="PS51332">
    <property type="entry name" value="B12_BINDING"/>
    <property type="match status" value="1"/>
</dbReference>
<dbReference type="AlphaFoldDB" id="A0A858Q9T1"/>
<dbReference type="InterPro" id="IPR004014">
    <property type="entry name" value="ATPase_P-typ_cation-transptr_N"/>
</dbReference>
<dbReference type="PANTHER" id="PTHR42861">
    <property type="entry name" value="CALCIUM-TRANSPORTING ATPASE"/>
    <property type="match status" value="1"/>
</dbReference>
<evidence type="ECO:0000259" key="9">
    <source>
        <dbReference type="PROSITE" id="PS51332"/>
    </source>
</evidence>
<dbReference type="GO" id="GO:0016020">
    <property type="term" value="C:membrane"/>
    <property type="evidence" value="ECO:0007669"/>
    <property type="project" value="UniProtKB-SubCell"/>
</dbReference>
<dbReference type="InterPro" id="IPR006158">
    <property type="entry name" value="Cobalamin-bd"/>
</dbReference>
<dbReference type="NCBIfam" id="TIGR01494">
    <property type="entry name" value="ATPase_P-type"/>
    <property type="match status" value="1"/>
</dbReference>
<dbReference type="SMART" id="SM00831">
    <property type="entry name" value="Cation_ATPase_N"/>
    <property type="match status" value="1"/>
</dbReference>
<dbReference type="SUPFAM" id="SSF56784">
    <property type="entry name" value="HAD-like"/>
    <property type="match status" value="1"/>
</dbReference>
<name>A0A858Q9T1_9GAMM</name>
<protein>
    <submittedName>
        <fullName evidence="10">HAD-IC family P-type ATPase</fullName>
    </submittedName>
</protein>
<dbReference type="GO" id="GO:0016887">
    <property type="term" value="F:ATP hydrolysis activity"/>
    <property type="evidence" value="ECO:0007669"/>
    <property type="project" value="InterPro"/>
</dbReference>
<dbReference type="PROSITE" id="PS00154">
    <property type="entry name" value="ATPASE_E1_E2"/>
    <property type="match status" value="1"/>
</dbReference>
<organism evidence="10 11">
    <name type="scientific">Methylococcus geothermalis</name>
    <dbReference type="NCBI Taxonomy" id="2681310"/>
    <lineage>
        <taxon>Bacteria</taxon>
        <taxon>Pseudomonadati</taxon>
        <taxon>Pseudomonadota</taxon>
        <taxon>Gammaproteobacteria</taxon>
        <taxon>Methylococcales</taxon>
        <taxon>Methylococcaceae</taxon>
        <taxon>Methylococcus</taxon>
    </lineage>
</organism>
<evidence type="ECO:0000256" key="3">
    <source>
        <dbReference type="ARBA" id="ARBA00022741"/>
    </source>
</evidence>
<evidence type="ECO:0000256" key="5">
    <source>
        <dbReference type="ARBA" id="ARBA00022989"/>
    </source>
</evidence>
<dbReference type="Gene3D" id="1.20.1110.10">
    <property type="entry name" value="Calcium-transporting ATPase, transmembrane domain"/>
    <property type="match status" value="1"/>
</dbReference>
<dbReference type="InterPro" id="IPR018303">
    <property type="entry name" value="ATPase_P-typ_P_site"/>
</dbReference>
<dbReference type="Gene3D" id="3.40.1110.10">
    <property type="entry name" value="Calcium-transporting ATPase, cytoplasmic domain N"/>
    <property type="match status" value="1"/>
</dbReference>
<feature type="compositionally biased region" description="Basic residues" evidence="7">
    <location>
        <begin position="907"/>
        <end position="945"/>
    </location>
</feature>
<evidence type="ECO:0000256" key="8">
    <source>
        <dbReference type="SAM" id="Phobius"/>
    </source>
</evidence>
<dbReference type="PRINTS" id="PR00121">
    <property type="entry name" value="NAKATPASE"/>
</dbReference>
<reference evidence="11" key="1">
    <citation type="submission" date="2019-12" db="EMBL/GenBank/DDBJ databases">
        <authorList>
            <person name="Awala S.I."/>
            <person name="Rhee S.K."/>
        </authorList>
    </citation>
    <scope>NUCLEOTIDE SEQUENCE [LARGE SCALE GENOMIC DNA]</scope>
    <source>
        <strain evidence="11">IM1</strain>
    </source>
</reference>
<dbReference type="Pfam" id="PF00690">
    <property type="entry name" value="Cation_ATPase_N"/>
    <property type="match status" value="1"/>
</dbReference>
<proteinExistence type="predicted"/>
<keyword evidence="6 8" id="KW-0472">Membrane</keyword>
<evidence type="ECO:0000256" key="7">
    <source>
        <dbReference type="SAM" id="MobiDB-lite"/>
    </source>
</evidence>
<feature type="domain" description="B12-binding" evidence="9">
    <location>
        <begin position="725"/>
        <end position="852"/>
    </location>
</feature>
<dbReference type="Gene3D" id="1.20.120.1630">
    <property type="match status" value="1"/>
</dbReference>
<dbReference type="InterPro" id="IPR001757">
    <property type="entry name" value="P_typ_ATPase"/>
</dbReference>
<dbReference type="KEGG" id="metu:GNH96_11750"/>
<dbReference type="InterPro" id="IPR023214">
    <property type="entry name" value="HAD_sf"/>
</dbReference>
<dbReference type="InterPro" id="IPR008250">
    <property type="entry name" value="ATPase_P-typ_transduc_dom_A_sf"/>
</dbReference>
<sequence length="1144" mass="125632">MNHAPVYGLWGLVIANSAVFILFAFSFFKPRTALDWRSFGAFSAFLVALFTEMYGFPLTIYLLSGWLSLHYPDIDLLSHEAGHLWHTLLGLHGDPHFDLLHILSMALIAGGFWLLASAWPVLYAAQRSGTLAITGPYARLRHPQYAAFILIMLGFLLQWPTLPTLAMFPVLVSMYQRLARREEQEALVRFGARYARYKARTPAFIPHPGRRTQTDRNTRGTEQAGKASRLETWHDRLIEDITAQLGADFTHGLASEEARRRLLEQGRNELSKGRSVSALAILAGQFKSLVIWILIGAASVSIGLGEWSDGIAILAIVILNAIIGFFQEYRAEKAAAALARLAAPKARVIRGGHATVVAAAEIVRGDILLLEAGDLVAADARLVEASVLQANEASLTGESQPVEKRVAMLPKETPLADRRNMIFLGTNIVNGSGRALVVATGMDTEVGHIARLLQTARADETPLRHRLDRVGRRLLWICLGIVAVVFGLGLLRSNEPFELFLNAVSLAVAAIPEGLPAVVTVALALGVQRMVRRNALVRRLPSVETLGCAQVICTDKTGTLTVGAMTARKIVTQERLFSVTGEGYHPIGSFICEGREQRDDPALSALLWAAVACNDAELTVRDGRSEIVGDPTEGALLVAAAKWGINRAAVEIEMPRLAALPFDSDRKRMTVIRRWEEDKSAEKPICTPSAQGVRYREVPHEPRAFVKGAPEVILELCTFIQTKEGVRPMTAEDRVAMIHASKLLASDALRVLAIAERVLESFPDRPPDSIVEAEIEQGLTLLGLVGLQDPPRGEVREAVAKCKRAGIKTVMITGDHPATAQAIAHELGILDRGDEVVLGAELERMSDGELLERVRKVAVYARVTAEHKLRIVRAWKATGRMEGDRRRRGDDGRWRQRRPSAQGGVDRHRHGHRRHRGDQGNRRPHHHGRQFRLHRRGGRGRTGHLRQYRQDAGLSARRQCRGACGHAHRSNGGLAASSSAATPALDQPGDRWAARTGVGNRSRRSRCAGPTAAQSAGRFARPGFSQADLADRLADRQRLPGRVRLRVDYRRQSRAGARRRLHRPHHRRAVAGLRRPQQSPNRLATGIIYQSAPVSDRGSEFCPATGDSSYPRATSPIRHRADNALSMRGLVRPGLCPATDPGSA</sequence>
<feature type="transmembrane region" description="Helical" evidence="8">
    <location>
        <begin position="307"/>
        <end position="326"/>
    </location>
</feature>
<evidence type="ECO:0000313" key="11">
    <source>
        <dbReference type="Proteomes" id="UP000503004"/>
    </source>
</evidence>
<dbReference type="InterPro" id="IPR059000">
    <property type="entry name" value="ATPase_P-type_domA"/>
</dbReference>
<keyword evidence="4" id="KW-0067">ATP-binding</keyword>
<dbReference type="Gene3D" id="3.40.50.1000">
    <property type="entry name" value="HAD superfamily/HAD-like"/>
    <property type="match status" value="1"/>
</dbReference>
<evidence type="ECO:0000313" key="10">
    <source>
        <dbReference type="EMBL" id="QJD30583.1"/>
    </source>
</evidence>